<evidence type="ECO:0000256" key="4">
    <source>
        <dbReference type="ARBA" id="ARBA00022512"/>
    </source>
</evidence>
<name>A0AAX3HDZ7_STREE</name>
<dbReference type="InterPro" id="IPR004124">
    <property type="entry name" value="Glyco_hydro_33_N"/>
</dbReference>
<dbReference type="EMBL" id="LR216058">
    <property type="protein sequence ID" value="VFI32813.1"/>
    <property type="molecule type" value="Genomic_DNA"/>
</dbReference>
<protein>
    <recommendedName>
        <fullName evidence="3">exo-alpha-sialidase</fullName>
        <ecNumber evidence="3">3.2.1.18</ecNumber>
    </recommendedName>
</protein>
<dbReference type="InterPro" id="IPR023364">
    <property type="entry name" value="Trans_sialidase_dom3"/>
</dbReference>
<dbReference type="SUPFAM" id="SSF50939">
    <property type="entry name" value="Sialidases"/>
    <property type="match status" value="1"/>
</dbReference>
<keyword evidence="6" id="KW-0732">Signal</keyword>
<dbReference type="NCBIfam" id="NF043031">
    <property type="entry name" value="SIALI-17"/>
    <property type="match status" value="2"/>
</dbReference>
<dbReference type="InterPro" id="IPR036278">
    <property type="entry name" value="Sialidase_sf"/>
</dbReference>
<dbReference type="Pfam" id="PF02973">
    <property type="entry name" value="Sialidase"/>
    <property type="match status" value="1"/>
</dbReference>
<dbReference type="NCBIfam" id="TIGR01167">
    <property type="entry name" value="LPXTG_anchor"/>
    <property type="match status" value="1"/>
</dbReference>
<dbReference type="Pfam" id="PF13088">
    <property type="entry name" value="BNR_2"/>
    <property type="match status" value="1"/>
</dbReference>
<keyword evidence="8 13" id="KW-0378">Hydrolase</keyword>
<dbReference type="GO" id="GO:0009313">
    <property type="term" value="P:oligosaccharide catabolic process"/>
    <property type="evidence" value="ECO:0007669"/>
    <property type="project" value="TreeGrafter"/>
</dbReference>
<feature type="domain" description="Gram-positive cocci surface proteins LPxTG" evidence="12">
    <location>
        <begin position="933"/>
        <end position="965"/>
    </location>
</feature>
<dbReference type="PROSITE" id="PS50847">
    <property type="entry name" value="GRAM_POS_ANCHORING"/>
    <property type="match status" value="1"/>
</dbReference>
<evidence type="ECO:0000256" key="3">
    <source>
        <dbReference type="ARBA" id="ARBA00012733"/>
    </source>
</evidence>
<evidence type="ECO:0000313" key="13">
    <source>
        <dbReference type="EMBL" id="VFI32813.1"/>
    </source>
</evidence>
<evidence type="ECO:0000313" key="14">
    <source>
        <dbReference type="Proteomes" id="UP000290138"/>
    </source>
</evidence>
<dbReference type="GO" id="GO:0016020">
    <property type="term" value="C:membrane"/>
    <property type="evidence" value="ECO:0007669"/>
    <property type="project" value="TreeGrafter"/>
</dbReference>
<dbReference type="NCBIfam" id="TIGR01168">
    <property type="entry name" value="YSIRK_signal"/>
    <property type="match status" value="1"/>
</dbReference>
<dbReference type="AlphaFoldDB" id="A0AAX3HDZ7"/>
<evidence type="ECO:0000256" key="1">
    <source>
        <dbReference type="ARBA" id="ARBA00000427"/>
    </source>
</evidence>
<keyword evidence="10 13" id="KW-0326">Glycosidase</keyword>
<dbReference type="Proteomes" id="UP000290138">
    <property type="component" value="Chromosome"/>
</dbReference>
<dbReference type="Pfam" id="PF04650">
    <property type="entry name" value="YSIRK_signal"/>
    <property type="match status" value="1"/>
</dbReference>
<feature type="region of interest" description="Disordered" evidence="11">
    <location>
        <begin position="42"/>
        <end position="97"/>
    </location>
</feature>
<proteinExistence type="inferred from homology"/>
<dbReference type="SUPFAM" id="SSF49899">
    <property type="entry name" value="Concanavalin A-like lectins/glucanases"/>
    <property type="match status" value="1"/>
</dbReference>
<dbReference type="EC" id="3.2.1.18" evidence="3"/>
<dbReference type="PANTHER" id="PTHR10628">
    <property type="entry name" value="SIALIDASE"/>
    <property type="match status" value="1"/>
</dbReference>
<dbReference type="InterPro" id="IPR011040">
    <property type="entry name" value="Sialidase"/>
</dbReference>
<gene>
    <name evidence="13" type="primary">nanA_2</name>
    <name evidence="13" type="ORF">SAMEA3431391_01553</name>
</gene>
<dbReference type="InterPro" id="IPR019931">
    <property type="entry name" value="LPXTG_anchor"/>
</dbReference>
<dbReference type="RefSeq" id="WP_130898370.1">
    <property type="nucleotide sequence ID" value="NZ_LR216058.1"/>
</dbReference>
<comment type="catalytic activity">
    <reaction evidence="1">
        <text>Hydrolysis of alpha-(2-&gt;3)-, alpha-(2-&gt;6)-, alpha-(2-&gt;8)- glycosidic linkages of terminal sialic acid residues in oligosaccharides, glycoproteins, glycolipids, colominic acid and synthetic substrates.</text>
        <dbReference type="EC" id="3.2.1.18"/>
    </reaction>
</comment>
<sequence length="965" mass="107385">MNRSVQERKCRYSIRKLSVGAVSMIVGAVVFGTSPVLAQEGASEQPLANETQLSGESSTLTDTEKSQPSSETELSGNKQEQERKDKQEEKIPRDYYARDLENVETVIEKEDVETNASNGQRVDLSSELDKLKKLENATVHMEFKPDAKAPAFYNLFSVSSATKKDEYFTMAVYNNTATLEGRGSDGKQFYNNYNDAPLKVKPGQWNSVTFTVEKPTAELPKGRVRLYVNGVLSRTSLRSGNFIKDMPDVTHVQIGATKRANNTVWGSNLQIRNLTVYNRALTPEEVQKRSQLFKRSDLEKKLPEGAVLTEKTDIFESGRNGKPNKDGIKSYRIPALLKTDKGTLIAGADERRLHSSDWGDIGMVIRRSEDNGKTWGDKVVISNLRDNPEAKDPAAPSPLNIDMVLVQDPTTKRIFSIYDMFPEGRAVFGMPKTPEKAYEKIGDKTYQILYKQGESGHYTVRENGEVYNAQNQKTDYRVVVNPTEPGYRDKGNLYKGQELIGNIYFAHSTKNPFRVANTSYLWMSYSDDDGKTWSAPRDITPGLRKDWMKFLGTGPGTGIVLRNGPHKGRILIPVYTTNNVSHLDGSQSSRVIYSDDHGKTWHAGEAVNDNRQVDGQKIHSSTMNNRRAQNTESTVVQLNNGDVKLFMRGLTGDLQVATSKDGGVTWEKDIKRYPQVKDVYVQMSAIHTMHEGKEYIILSNAGGPKRENGMVHLARVEENGELTWLKHNPIQKGEFAYNSLQELGNGEYGILYEHTEKGQNAYTLSFRKFNWDFLSKNLISPTEAKVKRTREMGKGEMGKGVIGLEFDSEVLVNKAPTLQLANGKTATFLTQYDSKTLLFAVDKEDIGQEIIGIAKGSIESMHNLPVNLAGARVPGGVNGSKAAVHEVPEFTGGVNGIEPAVHEIAEYKGSDSLVTLTTKEDYTYKAPLAQQALPETGNKESDLLASLGLTAFFLGLFTLGKKREQ</sequence>
<dbReference type="InterPro" id="IPR013320">
    <property type="entry name" value="ConA-like_dom_sf"/>
</dbReference>
<dbReference type="InterPro" id="IPR049964">
    <property type="entry name" value="NanA_rpt"/>
</dbReference>
<dbReference type="Gene3D" id="2.60.120.200">
    <property type="match status" value="1"/>
</dbReference>
<keyword evidence="7" id="KW-0677">Repeat</keyword>
<dbReference type="Gene3D" id="2.120.10.10">
    <property type="match status" value="1"/>
</dbReference>
<keyword evidence="9" id="KW-0572">Peptidoglycan-anchor</keyword>
<evidence type="ECO:0000256" key="8">
    <source>
        <dbReference type="ARBA" id="ARBA00022801"/>
    </source>
</evidence>
<dbReference type="GO" id="GO:0004308">
    <property type="term" value="F:exo-alpha-sialidase activity"/>
    <property type="evidence" value="ECO:0007669"/>
    <property type="project" value="UniProtKB-EC"/>
</dbReference>
<evidence type="ECO:0000256" key="7">
    <source>
        <dbReference type="ARBA" id="ARBA00022737"/>
    </source>
</evidence>
<evidence type="ECO:0000256" key="6">
    <source>
        <dbReference type="ARBA" id="ARBA00022729"/>
    </source>
</evidence>
<dbReference type="Gene3D" id="2.40.220.10">
    <property type="entry name" value="Intramolecular Trans-sialidase, Domain 3"/>
    <property type="match status" value="1"/>
</dbReference>
<dbReference type="InterPro" id="IPR001791">
    <property type="entry name" value="Laminin_G"/>
</dbReference>
<keyword evidence="4" id="KW-0134">Cell wall</keyword>
<organism evidence="13 14">
    <name type="scientific">Streptococcus pneumoniae</name>
    <dbReference type="NCBI Taxonomy" id="1313"/>
    <lineage>
        <taxon>Bacteria</taxon>
        <taxon>Bacillati</taxon>
        <taxon>Bacillota</taxon>
        <taxon>Bacilli</taxon>
        <taxon>Lactobacillales</taxon>
        <taxon>Streptococcaceae</taxon>
        <taxon>Streptococcus</taxon>
    </lineage>
</organism>
<evidence type="ECO:0000256" key="9">
    <source>
        <dbReference type="ARBA" id="ARBA00023088"/>
    </source>
</evidence>
<dbReference type="SMART" id="SM00282">
    <property type="entry name" value="LamG"/>
    <property type="match status" value="1"/>
</dbReference>
<comment type="similarity">
    <text evidence="2">Belongs to the glycosyl hydrolase 33 family.</text>
</comment>
<dbReference type="CDD" id="cd15482">
    <property type="entry name" value="Sialidase_non-viral"/>
    <property type="match status" value="1"/>
</dbReference>
<reference evidence="13 14" key="1">
    <citation type="submission" date="2019-02" db="EMBL/GenBank/DDBJ databases">
        <authorList>
            <consortium name="Pathogen Informatics"/>
        </authorList>
    </citation>
    <scope>NUCLEOTIDE SEQUENCE [LARGE SCALE GENOMIC DNA]</scope>
    <source>
        <strain evidence="13">GPS_HK_21-sc-2296565</strain>
    </source>
</reference>
<feature type="compositionally biased region" description="Basic and acidic residues" evidence="11">
    <location>
        <begin position="79"/>
        <end position="97"/>
    </location>
</feature>
<keyword evidence="5" id="KW-0964">Secreted</keyword>
<dbReference type="InterPro" id="IPR026856">
    <property type="entry name" value="Sialidase_fam"/>
</dbReference>
<evidence type="ECO:0000256" key="2">
    <source>
        <dbReference type="ARBA" id="ARBA00009348"/>
    </source>
</evidence>
<evidence type="ECO:0000256" key="11">
    <source>
        <dbReference type="SAM" id="MobiDB-lite"/>
    </source>
</evidence>
<evidence type="ECO:0000256" key="5">
    <source>
        <dbReference type="ARBA" id="ARBA00022525"/>
    </source>
</evidence>
<dbReference type="PANTHER" id="PTHR10628:SF30">
    <property type="entry name" value="EXO-ALPHA-SIALIDASE"/>
    <property type="match status" value="1"/>
</dbReference>
<evidence type="ECO:0000256" key="10">
    <source>
        <dbReference type="ARBA" id="ARBA00023295"/>
    </source>
</evidence>
<dbReference type="GO" id="GO:0005737">
    <property type="term" value="C:cytoplasm"/>
    <property type="evidence" value="ECO:0007669"/>
    <property type="project" value="TreeGrafter"/>
</dbReference>
<feature type="compositionally biased region" description="Polar residues" evidence="11">
    <location>
        <begin position="46"/>
        <end position="77"/>
    </location>
</feature>
<dbReference type="GO" id="GO:0006689">
    <property type="term" value="P:ganglioside catabolic process"/>
    <property type="evidence" value="ECO:0007669"/>
    <property type="project" value="TreeGrafter"/>
</dbReference>
<evidence type="ECO:0000259" key="12">
    <source>
        <dbReference type="PROSITE" id="PS50847"/>
    </source>
</evidence>
<accession>A0AAX3HDZ7</accession>
<dbReference type="InterPro" id="IPR005877">
    <property type="entry name" value="YSIRK_signal_dom"/>
</dbReference>